<evidence type="ECO:0000313" key="2">
    <source>
        <dbReference type="EMBL" id="TQV89034.1"/>
    </source>
</evidence>
<dbReference type="EMBL" id="VIKS01000003">
    <property type="protein sequence ID" value="TQV89034.1"/>
    <property type="molecule type" value="Genomic_DNA"/>
</dbReference>
<dbReference type="AlphaFoldDB" id="A0A545UHT3"/>
<gene>
    <name evidence="2" type="ORF">FLL46_05755</name>
</gene>
<organism evidence="2 3">
    <name type="scientific">Aliikangiella coralliicola</name>
    <dbReference type="NCBI Taxonomy" id="2592383"/>
    <lineage>
        <taxon>Bacteria</taxon>
        <taxon>Pseudomonadati</taxon>
        <taxon>Pseudomonadota</taxon>
        <taxon>Gammaproteobacteria</taxon>
        <taxon>Oceanospirillales</taxon>
        <taxon>Pleioneaceae</taxon>
        <taxon>Aliikangiella</taxon>
    </lineage>
</organism>
<proteinExistence type="predicted"/>
<evidence type="ECO:0008006" key="4">
    <source>
        <dbReference type="Google" id="ProtNLM"/>
    </source>
</evidence>
<keyword evidence="3" id="KW-1185">Reference proteome</keyword>
<sequence>MNVINTKFIKTFLASSLFGLFSPCLFGDAKISNLDDFNFGLYSGFGNLRNNDNICINAIPLENYQVTFWGSGAGGAFEVSNGVDTLAYRVRFNDRPRRRGGTTASPGIPIANQNNASDDLDCPGGLNANIDIRFRRRDLQAANPGRYIGLLTVTVIPE</sequence>
<protein>
    <recommendedName>
        <fullName evidence="4">Spore coat protein U domain-containing protein</fullName>
    </recommendedName>
</protein>
<evidence type="ECO:0000256" key="1">
    <source>
        <dbReference type="SAM" id="MobiDB-lite"/>
    </source>
</evidence>
<comment type="caution">
    <text evidence="2">The sequence shown here is derived from an EMBL/GenBank/DDBJ whole genome shotgun (WGS) entry which is preliminary data.</text>
</comment>
<reference evidence="2 3" key="1">
    <citation type="submission" date="2019-07" db="EMBL/GenBank/DDBJ databases">
        <title>Draft genome for Aliikangiella sp. M105.</title>
        <authorList>
            <person name="Wang G."/>
        </authorList>
    </citation>
    <scope>NUCLEOTIDE SEQUENCE [LARGE SCALE GENOMIC DNA]</scope>
    <source>
        <strain evidence="2 3">M105</strain>
    </source>
</reference>
<dbReference type="Proteomes" id="UP000315439">
    <property type="component" value="Unassembled WGS sequence"/>
</dbReference>
<name>A0A545UHT3_9GAMM</name>
<evidence type="ECO:0000313" key="3">
    <source>
        <dbReference type="Proteomes" id="UP000315439"/>
    </source>
</evidence>
<accession>A0A545UHT3</accession>
<dbReference type="RefSeq" id="WP_142892519.1">
    <property type="nucleotide sequence ID" value="NZ_ML660161.1"/>
</dbReference>
<feature type="region of interest" description="Disordered" evidence="1">
    <location>
        <begin position="97"/>
        <end position="116"/>
    </location>
</feature>